<keyword evidence="4" id="KW-0997">Cell inner membrane</keyword>
<evidence type="ECO:0000256" key="9">
    <source>
        <dbReference type="SAM" id="Phobius"/>
    </source>
</evidence>
<dbReference type="AlphaFoldDB" id="A0A286HMQ5"/>
<comment type="subcellular location">
    <subcellularLocation>
        <location evidence="1">Cell inner membrane</location>
        <topology evidence="1">Multi-pass membrane protein</topology>
    </subcellularLocation>
</comment>
<evidence type="ECO:0000256" key="3">
    <source>
        <dbReference type="ARBA" id="ARBA00022475"/>
    </source>
</evidence>
<keyword evidence="11" id="KW-1185">Reference proteome</keyword>
<dbReference type="EMBL" id="OCPC01000001">
    <property type="protein sequence ID" value="SOE08579.1"/>
    <property type="molecule type" value="Genomic_DNA"/>
</dbReference>
<protein>
    <submittedName>
        <fullName evidence="10">Putative membrane protein</fullName>
    </submittedName>
</protein>
<feature type="compositionally biased region" description="Basic and acidic residues" evidence="8">
    <location>
        <begin position="16"/>
        <end position="41"/>
    </location>
</feature>
<name>A0A286HMQ5_9HYPH</name>
<dbReference type="InterPro" id="IPR006507">
    <property type="entry name" value="UPF0283"/>
</dbReference>
<gene>
    <name evidence="10" type="ORF">SAMN05877838_0303</name>
</gene>
<dbReference type="Proteomes" id="UP000219465">
    <property type="component" value="Unassembled WGS sequence"/>
</dbReference>
<dbReference type="OrthoDB" id="9816060at2"/>
<evidence type="ECO:0000256" key="1">
    <source>
        <dbReference type="ARBA" id="ARBA00004429"/>
    </source>
</evidence>
<feature type="transmembrane region" description="Helical" evidence="9">
    <location>
        <begin position="117"/>
        <end position="138"/>
    </location>
</feature>
<comment type="similarity">
    <text evidence="2">Belongs to the UPF0283 family.</text>
</comment>
<evidence type="ECO:0000256" key="7">
    <source>
        <dbReference type="ARBA" id="ARBA00023136"/>
    </source>
</evidence>
<evidence type="ECO:0000313" key="10">
    <source>
        <dbReference type="EMBL" id="SOE08579.1"/>
    </source>
</evidence>
<dbReference type="PANTHER" id="PTHR39342:SF1">
    <property type="entry name" value="UPF0283 MEMBRANE PROTEIN YCJF"/>
    <property type="match status" value="1"/>
</dbReference>
<evidence type="ECO:0000256" key="2">
    <source>
        <dbReference type="ARBA" id="ARBA00008255"/>
    </source>
</evidence>
<dbReference type="GO" id="GO:0005886">
    <property type="term" value="C:plasma membrane"/>
    <property type="evidence" value="ECO:0007669"/>
    <property type="project" value="UniProtKB-SubCell"/>
</dbReference>
<evidence type="ECO:0000313" key="11">
    <source>
        <dbReference type="Proteomes" id="UP000219465"/>
    </source>
</evidence>
<organism evidence="10 11">
    <name type="scientific">Hoeflea halophila</name>
    <dbReference type="NCBI Taxonomy" id="714899"/>
    <lineage>
        <taxon>Bacteria</taxon>
        <taxon>Pseudomonadati</taxon>
        <taxon>Pseudomonadota</taxon>
        <taxon>Alphaproteobacteria</taxon>
        <taxon>Hyphomicrobiales</taxon>
        <taxon>Rhizobiaceae</taxon>
        <taxon>Hoeflea</taxon>
    </lineage>
</organism>
<feature type="region of interest" description="Disordered" evidence="8">
    <location>
        <begin position="1"/>
        <end position="48"/>
    </location>
</feature>
<keyword evidence="6 9" id="KW-1133">Transmembrane helix</keyword>
<keyword evidence="5 9" id="KW-0812">Transmembrane</keyword>
<dbReference type="Pfam" id="PF05128">
    <property type="entry name" value="DUF697"/>
    <property type="match status" value="1"/>
</dbReference>
<dbReference type="NCBIfam" id="TIGR01620">
    <property type="entry name" value="hyp_HI0043"/>
    <property type="match status" value="1"/>
</dbReference>
<keyword evidence="7 9" id="KW-0472">Membrane</keyword>
<evidence type="ECO:0000256" key="8">
    <source>
        <dbReference type="SAM" id="MobiDB-lite"/>
    </source>
</evidence>
<proteinExistence type="inferred from homology"/>
<dbReference type="RefSeq" id="WP_097104348.1">
    <property type="nucleotide sequence ID" value="NZ_OCPC01000001.1"/>
</dbReference>
<feature type="transmembrane region" description="Helical" evidence="9">
    <location>
        <begin position="87"/>
        <end position="105"/>
    </location>
</feature>
<sequence>MSERDPGAAPRKPRSFRVDDPAAKPSSEKPEPQKGPGERPRKPAAIPVNASLTMAQDDPFAAEPSELEALTPPPATARPRRMTAGKVLMASLGLLLALALGIWTDSLIRSLFERVPWLGWVASAAAAGAALALIVLVVKEILGIRRLAKVAGLREAVAVKSKTATAKEARALTAEVSSLVSANPLTARGRRNLKALDGEIVDGPQFLAFAERELMASLDRQARLLTVNSAKRVSVVTAVSPRAIVDLAYVGFEAVRLIRALAELYGGRPGTIGMIRLFRDVIAHLAVTGTIAAGDSLIQQVVGHGVAAKLSARLGEGVINGLMTARIGISAMDLCRPMPFSALKRPGIGDFMADITSFAGNTDKSQATPRKPL</sequence>
<reference evidence="11" key="1">
    <citation type="submission" date="2017-08" db="EMBL/GenBank/DDBJ databases">
        <authorList>
            <person name="Varghese N."/>
            <person name="Submissions S."/>
        </authorList>
    </citation>
    <scope>NUCLEOTIDE SEQUENCE [LARGE SCALE GENOMIC DNA]</scope>
    <source>
        <strain evidence="11">KCTC 23107</strain>
    </source>
</reference>
<evidence type="ECO:0000256" key="6">
    <source>
        <dbReference type="ARBA" id="ARBA00022989"/>
    </source>
</evidence>
<dbReference type="PANTHER" id="PTHR39342">
    <property type="entry name" value="UPF0283 MEMBRANE PROTEIN YCJF"/>
    <property type="match status" value="1"/>
</dbReference>
<evidence type="ECO:0000256" key="4">
    <source>
        <dbReference type="ARBA" id="ARBA00022519"/>
    </source>
</evidence>
<evidence type="ECO:0000256" key="5">
    <source>
        <dbReference type="ARBA" id="ARBA00022692"/>
    </source>
</evidence>
<accession>A0A286HMQ5</accession>
<dbReference type="InterPro" id="IPR021147">
    <property type="entry name" value="DUF697"/>
</dbReference>
<keyword evidence="3" id="KW-1003">Cell membrane</keyword>